<gene>
    <name evidence="2" type="ORF">BN36_NA77750</name>
</gene>
<organism evidence="2">
    <name type="scientific">Leishmania guyanensis</name>
    <dbReference type="NCBI Taxonomy" id="5670"/>
    <lineage>
        <taxon>Eukaryota</taxon>
        <taxon>Discoba</taxon>
        <taxon>Euglenozoa</taxon>
        <taxon>Kinetoplastea</taxon>
        <taxon>Metakinetoplastina</taxon>
        <taxon>Trypanosomatida</taxon>
        <taxon>Trypanosomatidae</taxon>
        <taxon>Leishmaniinae</taxon>
        <taxon>Leishmania</taxon>
        <taxon>Leishmania guyanensis species complex</taxon>
    </lineage>
</organism>
<dbReference type="AlphaFoldDB" id="A0A1E1J9H7"/>
<name>A0A1E1J9H7_LEIGU</name>
<sequence length="176" mass="18886">MPRMPAYSCSCSSTVSRSSVASNCGQYPMHRSASSRCSTMSYPHTYARPPVGRSCWHSIEIVVVLPAPLVPRSPNTSPGKIENVTPFTATLPFRYRFCRSTTRTMSSVMAPMCAASYTASRSSSTSESSPLGMIGSALGLYRSRSKNCPTAGWSTNSVISQNTGNSTDMYTSGHPS</sequence>
<accession>A0A1E1J9H7</accession>
<reference evidence="2" key="1">
    <citation type="submission" date="2012-08" db="EMBL/GenBank/DDBJ databases">
        <title>Comparative genomics of metastatic and non-metastatic Leishmania guyanensis provides insights into polygenic factors involved in Leishmania RNA virus infection.</title>
        <authorList>
            <person name="Smith D."/>
            <person name="Hertz-Fowler C."/>
            <person name="Martin R."/>
            <person name="Dickens N."/>
            <person name="Fasel N."/>
            <person name="Falquet L."/>
            <person name="Beverley S."/>
            <person name="Zangger H."/>
            <person name="Calderon-Copete S."/>
            <person name="Mottram J."/>
            <person name="Xenarios I."/>
        </authorList>
    </citation>
    <scope>NUCLEOTIDE SEQUENCE</scope>
    <source>
        <strain evidence="2">MHOM/BR/75/M4147/SSU:IR2SAT-LUC</strain>
    </source>
</reference>
<evidence type="ECO:0000313" key="2">
    <source>
        <dbReference type="EMBL" id="CCM20277.1"/>
    </source>
</evidence>
<evidence type="ECO:0000256" key="1">
    <source>
        <dbReference type="SAM" id="MobiDB-lite"/>
    </source>
</evidence>
<proteinExistence type="predicted"/>
<feature type="region of interest" description="Disordered" evidence="1">
    <location>
        <begin position="152"/>
        <end position="176"/>
    </location>
</feature>
<protein>
    <submittedName>
        <fullName evidence="2">Uncharacterized protein</fullName>
    </submittedName>
</protein>
<dbReference type="EMBL" id="CALQ01002058">
    <property type="protein sequence ID" value="CCM20277.1"/>
    <property type="molecule type" value="Genomic_DNA"/>
</dbReference>